<evidence type="ECO:0000256" key="1">
    <source>
        <dbReference type="ARBA" id="ARBA00001947"/>
    </source>
</evidence>
<evidence type="ECO:0000256" key="3">
    <source>
        <dbReference type="ARBA" id="ARBA00022723"/>
    </source>
</evidence>
<name>A0A844WEG7_9RHOB</name>
<protein>
    <submittedName>
        <fullName evidence="5">3-keto-5-aminohexanoate cleavage protein</fullName>
    </submittedName>
</protein>
<dbReference type="PANTHER" id="PTHR37418:SF2">
    <property type="entry name" value="3-KETO-5-AMINOHEXANOATE CLEAVAGE ENZYME"/>
    <property type="match status" value="1"/>
</dbReference>
<dbReference type="AlphaFoldDB" id="A0A844WEG7"/>
<dbReference type="GO" id="GO:0046872">
    <property type="term" value="F:metal ion binding"/>
    <property type="evidence" value="ECO:0007669"/>
    <property type="project" value="UniProtKB-KW"/>
</dbReference>
<comment type="caution">
    <text evidence="5">The sequence shown here is derived from an EMBL/GenBank/DDBJ whole genome shotgun (WGS) entry which is preliminary data.</text>
</comment>
<dbReference type="InterPro" id="IPR013785">
    <property type="entry name" value="Aldolase_TIM"/>
</dbReference>
<dbReference type="EMBL" id="WNXQ01000008">
    <property type="protein sequence ID" value="MWB79052.1"/>
    <property type="molecule type" value="Genomic_DNA"/>
</dbReference>
<keyword evidence="2" id="KW-0808">Transferase</keyword>
<dbReference type="InterPro" id="IPR008567">
    <property type="entry name" value="BKACE"/>
</dbReference>
<evidence type="ECO:0000313" key="6">
    <source>
        <dbReference type="Proteomes" id="UP000443843"/>
    </source>
</evidence>
<keyword evidence="4" id="KW-0862">Zinc</keyword>
<keyword evidence="6" id="KW-1185">Reference proteome</keyword>
<dbReference type="PANTHER" id="PTHR37418">
    <property type="entry name" value="3-KETO-5-AMINOHEXANOATE CLEAVAGE ENZYME-RELATED"/>
    <property type="match status" value="1"/>
</dbReference>
<evidence type="ECO:0000256" key="2">
    <source>
        <dbReference type="ARBA" id="ARBA00022679"/>
    </source>
</evidence>
<comment type="cofactor">
    <cofactor evidence="1">
        <name>Zn(2+)</name>
        <dbReference type="ChEBI" id="CHEBI:29105"/>
    </cofactor>
</comment>
<keyword evidence="3" id="KW-0479">Metal-binding</keyword>
<reference evidence="5 6" key="1">
    <citation type="submission" date="2019-11" db="EMBL/GenBank/DDBJ databases">
        <title>Pseudooceanicola pacifica sp. nov., isolated from deep-sea sediment of the Pacific Ocean.</title>
        <authorList>
            <person name="Lyu L."/>
        </authorList>
    </citation>
    <scope>NUCLEOTIDE SEQUENCE [LARGE SCALE GENOMIC DNA]</scope>
    <source>
        <strain evidence="5 6">216_PA32_1</strain>
    </source>
</reference>
<gene>
    <name evidence="5" type="ORF">GLS40_13515</name>
</gene>
<dbReference type="Gene3D" id="3.20.20.70">
    <property type="entry name" value="Aldolase class I"/>
    <property type="match status" value="1"/>
</dbReference>
<evidence type="ECO:0000256" key="4">
    <source>
        <dbReference type="ARBA" id="ARBA00022833"/>
    </source>
</evidence>
<dbReference type="Proteomes" id="UP000443843">
    <property type="component" value="Unassembled WGS sequence"/>
</dbReference>
<proteinExistence type="predicted"/>
<dbReference type="GO" id="GO:0043720">
    <property type="term" value="F:3-keto-5-aminohexanoate cleavage activity"/>
    <property type="evidence" value="ECO:0007669"/>
    <property type="project" value="InterPro"/>
</dbReference>
<dbReference type="Pfam" id="PF05853">
    <property type="entry name" value="BKACE"/>
    <property type="match status" value="1"/>
</dbReference>
<accession>A0A844WEG7</accession>
<organism evidence="5 6">
    <name type="scientific">Pseudooceanicola pacificus</name>
    <dbReference type="NCBI Taxonomy" id="2676438"/>
    <lineage>
        <taxon>Bacteria</taxon>
        <taxon>Pseudomonadati</taxon>
        <taxon>Pseudomonadota</taxon>
        <taxon>Alphaproteobacteria</taxon>
        <taxon>Rhodobacterales</taxon>
        <taxon>Paracoccaceae</taxon>
        <taxon>Pseudooceanicola</taxon>
    </lineage>
</organism>
<sequence>MQPVFLTCALVGNFSTRAQNENLPITPQELATQALEAAKAGAAIVHVHVRDPATGMPSMEVALYREVVDRIRQENDDLIINLTTGNGGRFDPSPDNPVVPGPRTNLLPPDARVEHILALKPDIATLDLNTMVFGGEVVINTLPSIRRMAELIQSVGVRPEIELFDSGDISILNQLMSENAFDHTPLCSIVTGVKHGFVPLPETLIYARNLLPKPAIWTGFGTGAQAFPMVAQSALLGGNVRIGMEDAVWLGKGEKAPSNAAMVLKASRLLEDLGFPLMSPAQARAAIGL</sequence>
<evidence type="ECO:0000313" key="5">
    <source>
        <dbReference type="EMBL" id="MWB79052.1"/>
    </source>
</evidence>